<dbReference type="AlphaFoldDB" id="A0A2J4QM80"/>
<dbReference type="Proteomes" id="UP000234505">
    <property type="component" value="Unassembled WGS sequence"/>
</dbReference>
<feature type="chain" id="PRO_5014367290" evidence="1">
    <location>
        <begin position="22"/>
        <end position="104"/>
    </location>
</feature>
<evidence type="ECO:0000313" key="3">
    <source>
        <dbReference type="EMBL" id="PLL32159.1"/>
    </source>
</evidence>
<protein>
    <submittedName>
        <fullName evidence="3">Protein-disulfide reductase</fullName>
    </submittedName>
</protein>
<dbReference type="EMBL" id="PIDS01000837">
    <property type="protein sequence ID" value="PLL32159.1"/>
    <property type="molecule type" value="Genomic_DNA"/>
</dbReference>
<keyword evidence="1" id="KW-0732">Signal</keyword>
<proteinExistence type="predicted"/>
<accession>A0A2J4QM80</accession>
<reference evidence="3 4" key="1">
    <citation type="submission" date="2017-11" db="EMBL/GenBank/DDBJ databases">
        <authorList>
            <person name="Han C.G."/>
        </authorList>
    </citation>
    <scope>NUCLEOTIDE SEQUENCE [LARGE SCALE GENOMIC DNA]</scope>
    <source>
        <strain evidence="3 4">A11</strain>
    </source>
</reference>
<evidence type="ECO:0000313" key="4">
    <source>
        <dbReference type="Proteomes" id="UP000234505"/>
    </source>
</evidence>
<feature type="domain" description="Thiol:disulfide interchange protein DsbD N-terminal" evidence="2">
    <location>
        <begin position="34"/>
        <end position="104"/>
    </location>
</feature>
<feature type="non-terminal residue" evidence="3">
    <location>
        <position position="104"/>
    </location>
</feature>
<organism evidence="3 4">
    <name type="scientific">Klebsiella michiganensis</name>
    <dbReference type="NCBI Taxonomy" id="1134687"/>
    <lineage>
        <taxon>Bacteria</taxon>
        <taxon>Pseudomonadati</taxon>
        <taxon>Pseudomonadota</taxon>
        <taxon>Gammaproteobacteria</taxon>
        <taxon>Enterobacterales</taxon>
        <taxon>Enterobacteriaceae</taxon>
        <taxon>Klebsiella/Raoultella group</taxon>
        <taxon>Klebsiella</taxon>
    </lineage>
</organism>
<gene>
    <name evidence="3" type="ORF">CWN50_21360</name>
</gene>
<reference evidence="3 4" key="2">
    <citation type="submission" date="2018-01" db="EMBL/GenBank/DDBJ databases">
        <title>Genomic study of Klebsiella pneumoniae.</title>
        <authorList>
            <person name="Yang Y."/>
            <person name="Bicalho R."/>
        </authorList>
    </citation>
    <scope>NUCLEOTIDE SEQUENCE [LARGE SCALE GENOMIC DNA]</scope>
    <source>
        <strain evidence="3 4">A11</strain>
    </source>
</reference>
<evidence type="ECO:0000259" key="2">
    <source>
        <dbReference type="Pfam" id="PF11412"/>
    </source>
</evidence>
<sequence length="104" mass="11623">MLNIFRGFIFLLLACAGVAHGADTGWLTSPQNDHARIRFQAEKGNDRIDGLLSIELASGWKTYWRSPGEGGVAPQIIWNNGEQARWYWPAPSRFKISGLTTQGY</sequence>
<dbReference type="InterPro" id="IPR028250">
    <property type="entry name" value="DsbDN"/>
</dbReference>
<dbReference type="Pfam" id="PF11412">
    <property type="entry name" value="DsbD_N"/>
    <property type="match status" value="1"/>
</dbReference>
<feature type="signal peptide" evidence="1">
    <location>
        <begin position="1"/>
        <end position="21"/>
    </location>
</feature>
<comment type="caution">
    <text evidence="3">The sequence shown here is derived from an EMBL/GenBank/DDBJ whole genome shotgun (WGS) entry which is preliminary data.</text>
</comment>
<name>A0A2J4QM80_9ENTR</name>
<evidence type="ECO:0000256" key="1">
    <source>
        <dbReference type="SAM" id="SignalP"/>
    </source>
</evidence>